<evidence type="ECO:0000256" key="1">
    <source>
        <dbReference type="SAM" id="SignalP"/>
    </source>
</evidence>
<dbReference type="KEGG" id="ypac:CEW88_12145"/>
<evidence type="ECO:0000313" key="3">
    <source>
        <dbReference type="Proteomes" id="UP000244915"/>
    </source>
</evidence>
<accession>A0A2U8HEQ9</accession>
<name>A0A2U8HEQ9_9RHOB</name>
<feature type="signal peptide" evidence="1">
    <location>
        <begin position="1"/>
        <end position="28"/>
    </location>
</feature>
<dbReference type="RefSeq" id="WP_108967136.1">
    <property type="nucleotide sequence ID" value="NZ_CP022189.1"/>
</dbReference>
<organism evidence="2 3">
    <name type="scientific">Alloyangia pacifica</name>
    <dbReference type="NCBI Taxonomy" id="311180"/>
    <lineage>
        <taxon>Bacteria</taxon>
        <taxon>Pseudomonadati</taxon>
        <taxon>Pseudomonadota</taxon>
        <taxon>Alphaproteobacteria</taxon>
        <taxon>Rhodobacterales</taxon>
        <taxon>Roseobacteraceae</taxon>
        <taxon>Alloyangia</taxon>
    </lineage>
</organism>
<dbReference type="AlphaFoldDB" id="A0A2U8HEQ9"/>
<dbReference type="OrthoDB" id="7790365at2"/>
<dbReference type="Proteomes" id="UP000244915">
    <property type="component" value="Chromosome 1"/>
</dbReference>
<feature type="chain" id="PRO_5016053484" description="TolC family protein" evidence="1">
    <location>
        <begin position="29"/>
        <end position="423"/>
    </location>
</feature>
<protein>
    <recommendedName>
        <fullName evidence="4">TolC family protein</fullName>
    </recommendedName>
</protein>
<dbReference type="SUPFAM" id="SSF56954">
    <property type="entry name" value="Outer membrane efflux proteins (OEP)"/>
    <property type="match status" value="1"/>
</dbReference>
<evidence type="ECO:0008006" key="4">
    <source>
        <dbReference type="Google" id="ProtNLM"/>
    </source>
</evidence>
<gene>
    <name evidence="2" type="ORF">CEW88_12145</name>
</gene>
<keyword evidence="1" id="KW-0732">Signal</keyword>
<proteinExistence type="predicted"/>
<evidence type="ECO:0000313" key="2">
    <source>
        <dbReference type="EMBL" id="AWI84367.1"/>
    </source>
</evidence>
<dbReference type="EMBL" id="CP022189">
    <property type="protein sequence ID" value="AWI84367.1"/>
    <property type="molecule type" value="Genomic_DNA"/>
</dbReference>
<reference evidence="2 3" key="1">
    <citation type="submission" date="2017-06" db="EMBL/GenBank/DDBJ databases">
        <title>Yangia sp. YSBP01 complete genome sequence.</title>
        <authorList>
            <person name="Woo J.-H."/>
            <person name="Kim H.-S."/>
        </authorList>
    </citation>
    <scope>NUCLEOTIDE SEQUENCE [LARGE SCALE GENOMIC DNA]</scope>
    <source>
        <strain evidence="2 3">YSBP01</strain>
    </source>
</reference>
<sequence>MRASSFRLGCGIALVALLPGCMQVYTNAGSDPVGTTAPQAMRLRADGRGKVIGTLAQRPGAILPGTPYAAIARAVLEGGGFRSVSELRLAWLRGKADELDWLPDLGPHLSLAVLAHMSQSVQSRPERFDTPRKQAERDLALAEIDQAALTLVDGANGQVFEAIGHHLDAEEAHARADLLEAAYRDVASLDWPIARAVAAGLVPAQRLQELRARVAWLRAERVDAGAEAQRARSELAAMGDSRLGGVAGIGAIRELVSPPLLSELQAGILRAGVEAQERRTLNMLFDGLDARRSPEELAALEEAFGYDGEGSEAGDWAPPTAGPRWSPVESTPGDFEIAAVAREREALRIGLGEAEKMRASAVAEAVRARQMERTGQMTAAELLGPLSSALRAQEEEITQRYALARAVLRLAYLRGTLVDGSTL</sequence>